<evidence type="ECO:0000313" key="3">
    <source>
        <dbReference type="Proteomes" id="UP000001959"/>
    </source>
</evidence>
<dbReference type="HOGENOM" id="CLU_2879810_0_0_5"/>
<name>Q0BX27_HYPNA</name>
<keyword evidence="3" id="KW-1185">Reference proteome</keyword>
<protein>
    <submittedName>
        <fullName evidence="2">Uncharacterized protein</fullName>
    </submittedName>
</protein>
<dbReference type="KEGG" id="hne:HNE_3293"/>
<sequence>MELASGRRALPINQTKDETEMSYQDDPYTSRSDAGRFGRWLASRRAETWMFFAAGVLLGGLFF</sequence>
<evidence type="ECO:0000313" key="2">
    <source>
        <dbReference type="EMBL" id="ABI78309.1"/>
    </source>
</evidence>
<accession>Q0BX27</accession>
<dbReference type="EMBL" id="CP000158">
    <property type="protein sequence ID" value="ABI78309.1"/>
    <property type="molecule type" value="Genomic_DNA"/>
</dbReference>
<dbReference type="STRING" id="228405.HNE_3293"/>
<dbReference type="AlphaFoldDB" id="Q0BX27"/>
<dbReference type="Proteomes" id="UP000001959">
    <property type="component" value="Chromosome"/>
</dbReference>
<proteinExistence type="predicted"/>
<evidence type="ECO:0000256" key="1">
    <source>
        <dbReference type="SAM" id="MobiDB-lite"/>
    </source>
</evidence>
<reference evidence="2 3" key="1">
    <citation type="journal article" date="2006" name="J. Bacteriol.">
        <title>Comparative genomic evidence for a close relationship between the dimorphic prosthecate bacteria Hyphomonas neptunium and Caulobacter crescentus.</title>
        <authorList>
            <person name="Badger J.H."/>
            <person name="Hoover T.R."/>
            <person name="Brun Y.V."/>
            <person name="Weiner R.M."/>
            <person name="Laub M.T."/>
            <person name="Alexandre G."/>
            <person name="Mrazek J."/>
            <person name="Ren Q."/>
            <person name="Paulsen I.T."/>
            <person name="Nelson K.E."/>
            <person name="Khouri H.M."/>
            <person name="Radune D."/>
            <person name="Sosa J."/>
            <person name="Dodson R.J."/>
            <person name="Sullivan S.A."/>
            <person name="Rosovitz M.J."/>
            <person name="Madupu R."/>
            <person name="Brinkac L.M."/>
            <person name="Durkin A.S."/>
            <person name="Daugherty S.C."/>
            <person name="Kothari S.P."/>
            <person name="Giglio M.G."/>
            <person name="Zhou L."/>
            <person name="Haft D.H."/>
            <person name="Selengut J.D."/>
            <person name="Davidsen T.M."/>
            <person name="Yang Q."/>
            <person name="Zafar N."/>
            <person name="Ward N.L."/>
        </authorList>
    </citation>
    <scope>NUCLEOTIDE SEQUENCE [LARGE SCALE GENOMIC DNA]</scope>
    <source>
        <strain evidence="2 3">ATCC 15444</strain>
    </source>
</reference>
<gene>
    <name evidence="2" type="ordered locus">HNE_3293</name>
</gene>
<organism evidence="2 3">
    <name type="scientific">Hyphomonas neptunium (strain ATCC 15444)</name>
    <dbReference type="NCBI Taxonomy" id="228405"/>
    <lineage>
        <taxon>Bacteria</taxon>
        <taxon>Pseudomonadati</taxon>
        <taxon>Pseudomonadota</taxon>
        <taxon>Alphaproteobacteria</taxon>
        <taxon>Hyphomonadales</taxon>
        <taxon>Hyphomonadaceae</taxon>
        <taxon>Hyphomonas</taxon>
    </lineage>
</organism>
<feature type="region of interest" description="Disordered" evidence="1">
    <location>
        <begin position="1"/>
        <end position="30"/>
    </location>
</feature>